<dbReference type="InterPro" id="IPR011256">
    <property type="entry name" value="Reg_factor_effector_dom_sf"/>
</dbReference>
<dbReference type="GO" id="GO:0005657">
    <property type="term" value="C:replication fork"/>
    <property type="evidence" value="ECO:0007669"/>
    <property type="project" value="TreeGrafter"/>
</dbReference>
<dbReference type="RefSeq" id="XP_033781688.1">
    <property type="nucleotide sequence ID" value="XM_033925797.1"/>
</dbReference>
<evidence type="ECO:0000313" key="3">
    <source>
        <dbReference type="RefSeq" id="XP_033781688.1"/>
    </source>
</evidence>
<evidence type="ECO:0000256" key="1">
    <source>
        <dbReference type="SAM" id="MobiDB-lite"/>
    </source>
</evidence>
<reference evidence="3" key="1">
    <citation type="submission" date="2025-08" db="UniProtKB">
        <authorList>
            <consortium name="RefSeq"/>
        </authorList>
    </citation>
    <scope>IDENTIFICATION</scope>
</reference>
<evidence type="ECO:0000313" key="2">
    <source>
        <dbReference type="Proteomes" id="UP000515159"/>
    </source>
</evidence>
<organism evidence="2 3">
    <name type="scientific">Geotrypetes seraphini</name>
    <name type="common">Gaboon caecilian</name>
    <name type="synonym">Caecilia seraphini</name>
    <dbReference type="NCBI Taxonomy" id="260995"/>
    <lineage>
        <taxon>Eukaryota</taxon>
        <taxon>Metazoa</taxon>
        <taxon>Chordata</taxon>
        <taxon>Craniata</taxon>
        <taxon>Vertebrata</taxon>
        <taxon>Euteleostomi</taxon>
        <taxon>Amphibia</taxon>
        <taxon>Gymnophiona</taxon>
        <taxon>Geotrypetes</taxon>
    </lineage>
</organism>
<dbReference type="GO" id="GO:0005789">
    <property type="term" value="C:endoplasmic reticulum membrane"/>
    <property type="evidence" value="ECO:0007669"/>
    <property type="project" value="TreeGrafter"/>
</dbReference>
<proteinExistence type="predicted"/>
<feature type="compositionally biased region" description="Basic and acidic residues" evidence="1">
    <location>
        <begin position="284"/>
        <end position="305"/>
    </location>
</feature>
<gene>
    <name evidence="3" type="primary">TEX264</name>
</gene>
<keyword evidence="2" id="KW-1185">Reference proteome</keyword>
<dbReference type="KEGG" id="gsh:117351077"/>
<feature type="region of interest" description="Disordered" evidence="1">
    <location>
        <begin position="201"/>
        <end position="305"/>
    </location>
</feature>
<dbReference type="GO" id="GO:0005634">
    <property type="term" value="C:nucleus"/>
    <property type="evidence" value="ECO:0007669"/>
    <property type="project" value="TreeGrafter"/>
</dbReference>
<dbReference type="PANTHER" id="PTHR15949:SF3">
    <property type="entry name" value="TESTIS-EXPRESSED PROTEIN 264"/>
    <property type="match status" value="1"/>
</dbReference>
<dbReference type="Gene3D" id="3.20.80.10">
    <property type="entry name" value="Regulatory factor, effector binding domain"/>
    <property type="match status" value="1"/>
</dbReference>
<dbReference type="FunCoup" id="A0A6P8Q3H3">
    <property type="interactions" value="717"/>
</dbReference>
<dbReference type="GO" id="GO:0106300">
    <property type="term" value="P:protein-DNA covalent cross-linking repair"/>
    <property type="evidence" value="ECO:0007669"/>
    <property type="project" value="TreeGrafter"/>
</dbReference>
<dbReference type="SUPFAM" id="SSF55136">
    <property type="entry name" value="Probable bacterial effector-binding domain"/>
    <property type="match status" value="1"/>
</dbReference>
<feature type="compositionally biased region" description="Polar residues" evidence="1">
    <location>
        <begin position="214"/>
        <end position="225"/>
    </location>
</feature>
<dbReference type="CTD" id="51368"/>
<dbReference type="GO" id="GO:0000421">
    <property type="term" value="C:autophagosome membrane"/>
    <property type="evidence" value="ECO:0007669"/>
    <property type="project" value="TreeGrafter"/>
</dbReference>
<dbReference type="InParanoid" id="A0A6P8Q3H3"/>
<feature type="compositionally biased region" description="Basic and acidic residues" evidence="1">
    <location>
        <begin position="247"/>
        <end position="259"/>
    </location>
</feature>
<protein>
    <submittedName>
        <fullName evidence="3">Testis-expressed protein 264</fullName>
    </submittedName>
</protein>
<dbReference type="PANTHER" id="PTHR15949">
    <property type="entry name" value="TESTIS-EXPRESSED PROTEIN 264"/>
    <property type="match status" value="1"/>
</dbReference>
<dbReference type="AlphaFoldDB" id="A0A6P8Q3H3"/>
<sequence length="305" mass="33662">MSDWALLGLTAVLVALLLLTLLGFAAYSGLFAEVVVRAGAPPVRAITVAYKFRLGPYADCGNLFTESCSIAPKLPSIGVYYDNPYTVPAEKCRYIVGSILSEGDQKPTPEMNRLFHKYGFKMITFPELSHVVMATFPYTTPFSIQLATNRVHPALDTYIKERKLCAHPWIEIYKGDKIYFVCPLSRQGDFYVPEMKAIQKKSQMEMEGEDRQMDNTAPSDVSSVTVEALTDSRETSVATTATAAVRGRAETDNRSEHSYSESGTSGSSFEELDLEASGEGEGSQVEHESKGKKEHIALEKEWGAK</sequence>
<name>A0A6P8Q3H3_GEOSA</name>
<accession>A0A6P8Q3H3</accession>
<feature type="compositionally biased region" description="Low complexity" evidence="1">
    <location>
        <begin position="260"/>
        <end position="269"/>
    </location>
</feature>
<dbReference type="OrthoDB" id="2140079at2759"/>
<dbReference type="GeneID" id="117351077"/>
<dbReference type="Proteomes" id="UP000515159">
    <property type="component" value="Chromosome 17"/>
</dbReference>
<dbReference type="GO" id="GO:0061709">
    <property type="term" value="P:reticulophagy"/>
    <property type="evidence" value="ECO:0007669"/>
    <property type="project" value="TreeGrafter"/>
</dbReference>
<feature type="compositionally biased region" description="Low complexity" evidence="1">
    <location>
        <begin position="235"/>
        <end position="246"/>
    </location>
</feature>